<gene>
    <name evidence="3" type="ORF">EV378_3733</name>
</gene>
<sequence length="758" mass="78244">MPRMGGMAARFVSVLVLVLVGAFAFVDAGPPSPVPASAGPGEFSAERAKQTVAELAREPRPIGSPASDRTRDELVRRLDAAGLDTRIQSSAGAFAKNGSMSAGAVENVVATLPGTDPTGAIVLAAHYDSVARGPGAADDMSSVASILEAVRALRTGPPLRNDIVVLITDGEESGLLGAQAWVRDELVADRRPVVTLNFEARGVSGPSLMFQTSPGNDELVRTYADALPHPTGDSSLVEFYRLLPNDTDFTNVLRAGRPGLNFAFIDQPTEYHTTGDNPSNLDAGSVQGHGDAALGLTRALGDRDLAPLDPGTSGAPETGDRTYFRFLGGMVTYPGWFVWPVAGLAAVALAGAIVLGRRGGLMSIRGTLGAAGATLLVAGAGLGAAIGLWQLITLVRPSYADTGPFLARPLVFQLADVALVVAVVALWLLLLRRRPGRYAAAAGACLVFTVLGLVTAFATPGMSFLFAWPALGLALGLGVAILLRERPAAATAAVTVGAIPAVVLLVPFGWAAFALSGISDGLPVVVLVLTLAALTAVLVPTSTSGRRRWVPVGALVLTLVLAGAAMLVDRPSSEHPQATSLAFVQDADTGVATWVSEDTAPADWTRRYVSSPPTRIPAWTDDVPVRTGPAPALPVPGPAVTVVERTPDRVVLQVASPRGAPTVQVRSDRPLESVTVVHPGRPPASASPDGSDVRLSAVPATGVRVTLTPVEPGPVGLQVSDVSDGLGAVPGFVPRPPELRGEANRTSDQVLVTRRIPG</sequence>
<protein>
    <submittedName>
        <fullName evidence="3">Peptidase M28-like protein</fullName>
    </submittedName>
</protein>
<feature type="transmembrane region" description="Helical" evidence="1">
    <location>
        <begin position="549"/>
        <end position="568"/>
    </location>
</feature>
<feature type="transmembrane region" description="Helical" evidence="1">
    <location>
        <begin position="521"/>
        <end position="542"/>
    </location>
</feature>
<dbReference type="GO" id="GO:0006508">
    <property type="term" value="P:proteolysis"/>
    <property type="evidence" value="ECO:0007669"/>
    <property type="project" value="InterPro"/>
</dbReference>
<comment type="caution">
    <text evidence="3">The sequence shown here is derived from an EMBL/GenBank/DDBJ whole genome shotgun (WGS) entry which is preliminary data.</text>
</comment>
<dbReference type="PANTHER" id="PTHR12147">
    <property type="entry name" value="METALLOPEPTIDASE M28 FAMILY MEMBER"/>
    <property type="match status" value="1"/>
</dbReference>
<evidence type="ECO:0000256" key="1">
    <source>
        <dbReference type="SAM" id="Phobius"/>
    </source>
</evidence>
<feature type="transmembrane region" description="Helical" evidence="1">
    <location>
        <begin position="412"/>
        <end position="431"/>
    </location>
</feature>
<dbReference type="InterPro" id="IPR045175">
    <property type="entry name" value="M28_fam"/>
</dbReference>
<keyword evidence="4" id="KW-1185">Reference proteome</keyword>
<dbReference type="EMBL" id="SMFZ01000001">
    <property type="protein sequence ID" value="TCK27854.1"/>
    <property type="molecule type" value="Genomic_DNA"/>
</dbReference>
<dbReference type="InterPro" id="IPR007484">
    <property type="entry name" value="Peptidase_M28"/>
</dbReference>
<keyword evidence="1" id="KW-1133">Transmembrane helix</keyword>
<evidence type="ECO:0000313" key="3">
    <source>
        <dbReference type="EMBL" id="TCK27854.1"/>
    </source>
</evidence>
<dbReference type="Gene3D" id="3.40.630.10">
    <property type="entry name" value="Zn peptidases"/>
    <property type="match status" value="1"/>
</dbReference>
<proteinExistence type="predicted"/>
<dbReference type="OrthoDB" id="9778250at2"/>
<evidence type="ECO:0000313" key="4">
    <source>
        <dbReference type="Proteomes" id="UP000295560"/>
    </source>
</evidence>
<feature type="transmembrane region" description="Helical" evidence="1">
    <location>
        <begin position="490"/>
        <end position="515"/>
    </location>
</feature>
<dbReference type="PANTHER" id="PTHR12147:SF26">
    <property type="entry name" value="PEPTIDASE M28 DOMAIN-CONTAINING PROTEIN"/>
    <property type="match status" value="1"/>
</dbReference>
<name>A0A4R1HYF8_PSEEN</name>
<dbReference type="SUPFAM" id="SSF53187">
    <property type="entry name" value="Zn-dependent exopeptidases"/>
    <property type="match status" value="1"/>
</dbReference>
<evidence type="ECO:0000259" key="2">
    <source>
        <dbReference type="Pfam" id="PF04389"/>
    </source>
</evidence>
<dbReference type="Pfam" id="PF04389">
    <property type="entry name" value="Peptidase_M28"/>
    <property type="match status" value="1"/>
</dbReference>
<reference evidence="3 4" key="1">
    <citation type="submission" date="2019-03" db="EMBL/GenBank/DDBJ databases">
        <title>Sequencing the genomes of 1000 actinobacteria strains.</title>
        <authorList>
            <person name="Klenk H.-P."/>
        </authorList>
    </citation>
    <scope>NUCLEOTIDE SEQUENCE [LARGE SCALE GENOMIC DNA]</scope>
    <source>
        <strain evidence="3 4">DSM 44969</strain>
    </source>
</reference>
<keyword evidence="1" id="KW-0812">Transmembrane</keyword>
<dbReference type="Proteomes" id="UP000295560">
    <property type="component" value="Unassembled WGS sequence"/>
</dbReference>
<organism evidence="3 4">
    <name type="scientific">Pseudonocardia endophytica</name>
    <dbReference type="NCBI Taxonomy" id="401976"/>
    <lineage>
        <taxon>Bacteria</taxon>
        <taxon>Bacillati</taxon>
        <taxon>Actinomycetota</taxon>
        <taxon>Actinomycetes</taxon>
        <taxon>Pseudonocardiales</taxon>
        <taxon>Pseudonocardiaceae</taxon>
        <taxon>Pseudonocardia</taxon>
    </lineage>
</organism>
<keyword evidence="1" id="KW-0472">Membrane</keyword>
<feature type="transmembrane region" description="Helical" evidence="1">
    <location>
        <begin position="368"/>
        <end position="392"/>
    </location>
</feature>
<dbReference type="AlphaFoldDB" id="A0A4R1HYF8"/>
<feature type="transmembrane region" description="Helical" evidence="1">
    <location>
        <begin position="336"/>
        <end position="356"/>
    </location>
</feature>
<feature type="domain" description="Peptidase M28" evidence="2">
    <location>
        <begin position="107"/>
        <end position="295"/>
    </location>
</feature>
<feature type="transmembrane region" description="Helical" evidence="1">
    <location>
        <begin position="438"/>
        <end position="458"/>
    </location>
</feature>
<dbReference type="GO" id="GO:0008235">
    <property type="term" value="F:metalloexopeptidase activity"/>
    <property type="evidence" value="ECO:0007669"/>
    <property type="project" value="InterPro"/>
</dbReference>
<accession>A0A4R1HYF8</accession>
<feature type="transmembrane region" description="Helical" evidence="1">
    <location>
        <begin position="464"/>
        <end position="483"/>
    </location>
</feature>